<reference evidence="2" key="1">
    <citation type="journal article" date="2020" name="Stud. Mycol.">
        <title>101 Dothideomycetes genomes: a test case for predicting lifestyles and emergence of pathogens.</title>
        <authorList>
            <person name="Haridas S."/>
            <person name="Albert R."/>
            <person name="Binder M."/>
            <person name="Bloem J."/>
            <person name="Labutti K."/>
            <person name="Salamov A."/>
            <person name="Andreopoulos B."/>
            <person name="Baker S."/>
            <person name="Barry K."/>
            <person name="Bills G."/>
            <person name="Bluhm B."/>
            <person name="Cannon C."/>
            <person name="Castanera R."/>
            <person name="Culley D."/>
            <person name="Daum C."/>
            <person name="Ezra D."/>
            <person name="Gonzalez J."/>
            <person name="Henrissat B."/>
            <person name="Kuo A."/>
            <person name="Liang C."/>
            <person name="Lipzen A."/>
            <person name="Lutzoni F."/>
            <person name="Magnuson J."/>
            <person name="Mondo S."/>
            <person name="Nolan M."/>
            <person name="Ohm R."/>
            <person name="Pangilinan J."/>
            <person name="Park H.-J."/>
            <person name="Ramirez L."/>
            <person name="Alfaro M."/>
            <person name="Sun H."/>
            <person name="Tritt A."/>
            <person name="Yoshinaga Y."/>
            <person name="Zwiers L.-H."/>
            <person name="Turgeon B."/>
            <person name="Goodwin S."/>
            <person name="Spatafora J."/>
            <person name="Crous P."/>
            <person name="Grigoriev I."/>
        </authorList>
    </citation>
    <scope>NUCLEOTIDE SEQUENCE</scope>
    <source>
        <strain evidence="2">CBS 125425</strain>
    </source>
</reference>
<keyword evidence="3" id="KW-1185">Reference proteome</keyword>
<sequence>MSFGFAVGDFITVADRAVVIYRKCKAAPDDYASLTHHVHTLATVLEDTRSFLDAEVPSSPLRLEALVSAREGCRTTLNEVEAFLDKHVDVTKTKNRNYIRIAKFIAKDLDGLKLKLWSNTNLLQLSLASLTNLSLIGVQTALDLILQEYRNGRRPPSVLSTAILDDQPANVDDLRSQLSMDLEEKDIHPEAISLNQKFIDSWLDDAQGNSSLDESVSDDEDFIPRSPNIDGAFGDPALSTQGLTSPNHVRAKTSVLKESQRPNFNFVSSKQVVVPPQDDTKPIPSLPSLPSPSENLREELKRPNEPELAYEILRPLLRIKYPIDTASVNAGLAHRISQAFNQQDSDHYGLIARPDVWSVSQLLLQASPCGLWATRSSEEWRAWTFLFDSDRDGQYSADEYDSLIRGIISTATEQRNLHKQKSRKRLKKEVTARREFSTDHLPWKCPHDDQTPVLGSELVTGNIKVSSQHLSNFSFTAMAVAADQICNEMHRFEKTWLVGIPVSLHSRLARSLQTARNAALKYAVLEHQLGVQFLGDLDIALIYGCIAFNLPSPLEQYERKSLDLIRALHASFQVMCTLQVFRERLQKIHKRLKKEQVKEGSYEEALETEWENQALQPCAEMIARDMELWNDEVYNRIRTFRLDRSLGMERECATRAIKCYNERYDAKFSFSAFSGKLFEKESDPGTEGMPELSMKNIPS</sequence>
<gene>
    <name evidence="2" type="ORF">EJ04DRAFT_529083</name>
</gene>
<dbReference type="OrthoDB" id="7464126at2759"/>
<organism evidence="2 3">
    <name type="scientific">Polyplosphaeria fusca</name>
    <dbReference type="NCBI Taxonomy" id="682080"/>
    <lineage>
        <taxon>Eukaryota</taxon>
        <taxon>Fungi</taxon>
        <taxon>Dikarya</taxon>
        <taxon>Ascomycota</taxon>
        <taxon>Pezizomycotina</taxon>
        <taxon>Dothideomycetes</taxon>
        <taxon>Pleosporomycetidae</taxon>
        <taxon>Pleosporales</taxon>
        <taxon>Tetraplosphaeriaceae</taxon>
        <taxon>Polyplosphaeria</taxon>
    </lineage>
</organism>
<evidence type="ECO:0000256" key="1">
    <source>
        <dbReference type="SAM" id="MobiDB-lite"/>
    </source>
</evidence>
<proteinExistence type="predicted"/>
<comment type="caution">
    <text evidence="2">The sequence shown here is derived from an EMBL/GenBank/DDBJ whole genome shotgun (WGS) entry which is preliminary data.</text>
</comment>
<dbReference type="Proteomes" id="UP000799444">
    <property type="component" value="Unassembled WGS sequence"/>
</dbReference>
<dbReference type="EMBL" id="ML996307">
    <property type="protein sequence ID" value="KAF2727864.1"/>
    <property type="molecule type" value="Genomic_DNA"/>
</dbReference>
<feature type="region of interest" description="Disordered" evidence="1">
    <location>
        <begin position="267"/>
        <end position="302"/>
    </location>
</feature>
<accession>A0A9P4QMV3</accession>
<name>A0A9P4QMV3_9PLEO</name>
<evidence type="ECO:0000313" key="3">
    <source>
        <dbReference type="Proteomes" id="UP000799444"/>
    </source>
</evidence>
<feature type="region of interest" description="Disordered" evidence="1">
    <location>
        <begin position="209"/>
        <end position="235"/>
    </location>
</feature>
<protein>
    <submittedName>
        <fullName evidence="2">Uncharacterized protein</fullName>
    </submittedName>
</protein>
<evidence type="ECO:0000313" key="2">
    <source>
        <dbReference type="EMBL" id="KAF2727864.1"/>
    </source>
</evidence>
<dbReference type="AlphaFoldDB" id="A0A9P4QMV3"/>